<evidence type="ECO:0000313" key="2">
    <source>
        <dbReference type="Proteomes" id="UP000327157"/>
    </source>
</evidence>
<dbReference type="AlphaFoldDB" id="A0A5N5HNB1"/>
<reference evidence="2" key="2">
    <citation type="submission" date="2019-10" db="EMBL/GenBank/DDBJ databases">
        <title>A de novo genome assembly of a pear dwarfing rootstock.</title>
        <authorList>
            <person name="Wang F."/>
            <person name="Wang J."/>
            <person name="Li S."/>
            <person name="Zhang Y."/>
            <person name="Fang M."/>
            <person name="Ma L."/>
            <person name="Zhao Y."/>
            <person name="Jiang S."/>
        </authorList>
    </citation>
    <scope>NUCLEOTIDE SEQUENCE [LARGE SCALE GENOMIC DNA]</scope>
</reference>
<keyword evidence="2" id="KW-1185">Reference proteome</keyword>
<name>A0A5N5HNB1_9ROSA</name>
<dbReference type="OrthoDB" id="2017226at2759"/>
<dbReference type="EMBL" id="SMOL01000148">
    <property type="protein sequence ID" value="KAB2629098.1"/>
    <property type="molecule type" value="Genomic_DNA"/>
</dbReference>
<dbReference type="Proteomes" id="UP000327157">
    <property type="component" value="Chromosome 8"/>
</dbReference>
<sequence length="87" mass="9721">MVDVGYLDIETALSVMKQYLPLQVSESEAPVVLPPGGSRNSKFKDIWDWETESKILEVCEDMDRWAINVLQTASPNSLVHPITGCDL</sequence>
<gene>
    <name evidence="1" type="ORF">D8674_033893</name>
</gene>
<evidence type="ECO:0000313" key="1">
    <source>
        <dbReference type="EMBL" id="KAB2629098.1"/>
    </source>
</evidence>
<proteinExistence type="predicted"/>
<reference evidence="1 2" key="3">
    <citation type="submission" date="2019-11" db="EMBL/GenBank/DDBJ databases">
        <title>A de novo genome assembly of a pear dwarfing rootstock.</title>
        <authorList>
            <person name="Wang F."/>
            <person name="Wang J."/>
            <person name="Li S."/>
            <person name="Zhang Y."/>
            <person name="Fang M."/>
            <person name="Ma L."/>
            <person name="Zhao Y."/>
            <person name="Jiang S."/>
        </authorList>
    </citation>
    <scope>NUCLEOTIDE SEQUENCE [LARGE SCALE GENOMIC DNA]</scope>
    <source>
        <strain evidence="1">S2</strain>
        <tissue evidence="1">Leaf</tissue>
    </source>
</reference>
<accession>A0A5N5HNB1</accession>
<comment type="caution">
    <text evidence="1">The sequence shown here is derived from an EMBL/GenBank/DDBJ whole genome shotgun (WGS) entry which is preliminary data.</text>
</comment>
<organism evidence="1 2">
    <name type="scientific">Pyrus ussuriensis x Pyrus communis</name>
    <dbReference type="NCBI Taxonomy" id="2448454"/>
    <lineage>
        <taxon>Eukaryota</taxon>
        <taxon>Viridiplantae</taxon>
        <taxon>Streptophyta</taxon>
        <taxon>Embryophyta</taxon>
        <taxon>Tracheophyta</taxon>
        <taxon>Spermatophyta</taxon>
        <taxon>Magnoliopsida</taxon>
        <taxon>eudicotyledons</taxon>
        <taxon>Gunneridae</taxon>
        <taxon>Pentapetalae</taxon>
        <taxon>rosids</taxon>
        <taxon>fabids</taxon>
        <taxon>Rosales</taxon>
        <taxon>Rosaceae</taxon>
        <taxon>Amygdaloideae</taxon>
        <taxon>Maleae</taxon>
        <taxon>Pyrus</taxon>
    </lineage>
</organism>
<reference evidence="1 2" key="1">
    <citation type="submission" date="2019-09" db="EMBL/GenBank/DDBJ databases">
        <authorList>
            <person name="Ou C."/>
        </authorList>
    </citation>
    <scope>NUCLEOTIDE SEQUENCE [LARGE SCALE GENOMIC DNA]</scope>
    <source>
        <strain evidence="1">S2</strain>
        <tissue evidence="1">Leaf</tissue>
    </source>
</reference>
<protein>
    <submittedName>
        <fullName evidence="1">Uncharacterized protein</fullName>
    </submittedName>
</protein>